<evidence type="ECO:0000313" key="3">
    <source>
        <dbReference type="Proteomes" id="UP000682843"/>
    </source>
</evidence>
<dbReference type="InterPro" id="IPR022061">
    <property type="entry name" value="DUF3617"/>
</dbReference>
<name>A0ABX8AD78_9BRAD</name>
<dbReference type="Pfam" id="PF12276">
    <property type="entry name" value="DUF3617"/>
    <property type="match status" value="1"/>
</dbReference>
<evidence type="ECO:0000256" key="1">
    <source>
        <dbReference type="SAM" id="SignalP"/>
    </source>
</evidence>
<feature type="chain" id="PRO_5047113317" evidence="1">
    <location>
        <begin position="22"/>
        <end position="174"/>
    </location>
</feature>
<keyword evidence="1" id="KW-0732">Signal</keyword>
<proteinExistence type="predicted"/>
<accession>A0ABX8AD78</accession>
<dbReference type="RefSeq" id="WP_211909864.1">
    <property type="nucleotide sequence ID" value="NZ_CP036498.1"/>
</dbReference>
<dbReference type="Proteomes" id="UP000682843">
    <property type="component" value="Chromosome"/>
</dbReference>
<dbReference type="EMBL" id="CP036498">
    <property type="protein sequence ID" value="QUS41256.1"/>
    <property type="molecule type" value="Genomic_DNA"/>
</dbReference>
<keyword evidence="3" id="KW-1185">Reference proteome</keyword>
<sequence>MIQRASLIALTLLCTTSPLLADNVQLPIRKAGLWELTTQITGVSKTVTPPMVMHQCTDESVDRQMNKMSSDAMKCSKQEMTKSGSSYIGDSVCTIGDATVTSHAEATGDFNSAYSVKTTAKSSGGNLPPEMVTTIQAKWVSACKADQKPGDVVMPGGMKMNITDLQRTKAMQPK</sequence>
<feature type="signal peptide" evidence="1">
    <location>
        <begin position="1"/>
        <end position="21"/>
    </location>
</feature>
<gene>
    <name evidence="2" type="ORF">RPMA_22205</name>
</gene>
<organism evidence="2 3">
    <name type="scientific">Tardiphaga alba</name>
    <dbReference type="NCBI Taxonomy" id="340268"/>
    <lineage>
        <taxon>Bacteria</taxon>
        <taxon>Pseudomonadati</taxon>
        <taxon>Pseudomonadota</taxon>
        <taxon>Alphaproteobacteria</taxon>
        <taxon>Hyphomicrobiales</taxon>
        <taxon>Nitrobacteraceae</taxon>
        <taxon>Tardiphaga</taxon>
    </lineage>
</organism>
<reference evidence="2 3" key="1">
    <citation type="submission" date="2019-02" db="EMBL/GenBank/DDBJ databases">
        <title>Emended description of the genus Rhodopseudomonas and description of Rhodopseudomonas albus sp. nov., a non-phototrophic, heavy-metal-tolerant bacterium isolated from garden soil.</title>
        <authorList>
            <person name="Bao Z."/>
            <person name="Cao W.W."/>
            <person name="Sato Y."/>
            <person name="Nishizawa T."/>
            <person name="Zhao J."/>
            <person name="Guo Y."/>
            <person name="Ohta H."/>
        </authorList>
    </citation>
    <scope>NUCLEOTIDE SEQUENCE [LARGE SCALE GENOMIC DNA]</scope>
    <source>
        <strain evidence="2 3">SK50-23</strain>
    </source>
</reference>
<evidence type="ECO:0000313" key="2">
    <source>
        <dbReference type="EMBL" id="QUS41256.1"/>
    </source>
</evidence>
<protein>
    <submittedName>
        <fullName evidence="2">DUF3617 family protein</fullName>
    </submittedName>
</protein>